<accession>A0A0M0J7G6</accession>
<dbReference type="EMBL" id="JWZX01003305">
    <property type="protein sequence ID" value="KOO22173.1"/>
    <property type="molecule type" value="Genomic_DNA"/>
</dbReference>
<gene>
    <name evidence="2" type="ORF">Ctob_001133</name>
</gene>
<evidence type="ECO:0000313" key="2">
    <source>
        <dbReference type="EMBL" id="KOO22173.1"/>
    </source>
</evidence>
<evidence type="ECO:0000256" key="1">
    <source>
        <dbReference type="SAM" id="Coils"/>
    </source>
</evidence>
<keyword evidence="1" id="KW-0175">Coiled coil</keyword>
<feature type="coiled-coil region" evidence="1">
    <location>
        <begin position="118"/>
        <end position="183"/>
    </location>
</feature>
<dbReference type="Proteomes" id="UP000037460">
    <property type="component" value="Unassembled WGS sequence"/>
</dbReference>
<keyword evidence="3" id="KW-1185">Reference proteome</keyword>
<sequence length="205" mass="22454">MATGSAEQPVVVPESALFVHFIPPPLRARDKPDLAWIVHTCNGSGCREARHVNFMSVTGFSTYEGQPPEVVEGLACGCQIANHHLRGYGTVRFEGDVAIIEDESEVSSIDAHAYLAKAKAEAKANAQCREQIKALKEREQALKKQVEALRVELAGCGVSLSQLEAARRAKEQEQHAQEEEREVVHAVDGWLKSESMREPLGEISA</sequence>
<organism evidence="2 3">
    <name type="scientific">Chrysochromulina tobinii</name>
    <dbReference type="NCBI Taxonomy" id="1460289"/>
    <lineage>
        <taxon>Eukaryota</taxon>
        <taxon>Haptista</taxon>
        <taxon>Haptophyta</taxon>
        <taxon>Prymnesiophyceae</taxon>
        <taxon>Prymnesiales</taxon>
        <taxon>Chrysochromulinaceae</taxon>
        <taxon>Chrysochromulina</taxon>
    </lineage>
</organism>
<dbReference type="AlphaFoldDB" id="A0A0M0J7G6"/>
<name>A0A0M0J7G6_9EUKA</name>
<proteinExistence type="predicted"/>
<reference evidence="3" key="1">
    <citation type="journal article" date="2015" name="PLoS Genet.">
        <title>Genome Sequence and Transcriptome Analyses of Chrysochromulina tobin: Metabolic Tools for Enhanced Algal Fitness in the Prominent Order Prymnesiales (Haptophyceae).</title>
        <authorList>
            <person name="Hovde B.T."/>
            <person name="Deodato C.R."/>
            <person name="Hunsperger H.M."/>
            <person name="Ryken S.A."/>
            <person name="Yost W."/>
            <person name="Jha R.K."/>
            <person name="Patterson J."/>
            <person name="Monnat R.J. Jr."/>
            <person name="Barlow S.B."/>
            <person name="Starkenburg S.R."/>
            <person name="Cattolico R.A."/>
        </authorList>
    </citation>
    <scope>NUCLEOTIDE SEQUENCE</scope>
    <source>
        <strain evidence="3">CCMP291</strain>
    </source>
</reference>
<protein>
    <submittedName>
        <fullName evidence="2">Uncharacterized protein</fullName>
    </submittedName>
</protein>
<evidence type="ECO:0000313" key="3">
    <source>
        <dbReference type="Proteomes" id="UP000037460"/>
    </source>
</evidence>
<comment type="caution">
    <text evidence="2">The sequence shown here is derived from an EMBL/GenBank/DDBJ whole genome shotgun (WGS) entry which is preliminary data.</text>
</comment>